<dbReference type="GO" id="GO:0005829">
    <property type="term" value="C:cytosol"/>
    <property type="evidence" value="ECO:0007669"/>
    <property type="project" value="TreeGrafter"/>
</dbReference>
<dbReference type="NCBIfam" id="NF002270">
    <property type="entry name" value="PRK01202.1"/>
    <property type="match status" value="1"/>
</dbReference>
<dbReference type="InterPro" id="IPR011053">
    <property type="entry name" value="Single_hybrid_motif"/>
</dbReference>
<dbReference type="PATRIC" id="fig|1543721.4.peg.2891"/>
<protein>
    <recommendedName>
        <fullName evidence="3">Glycine cleavage system H protein</fullName>
    </recommendedName>
</protein>
<evidence type="ECO:0000313" key="6">
    <source>
        <dbReference type="EMBL" id="AKH21284.1"/>
    </source>
</evidence>
<dbReference type="GO" id="GO:0009249">
    <property type="term" value="P:protein lipoylation"/>
    <property type="evidence" value="ECO:0007669"/>
    <property type="project" value="TreeGrafter"/>
</dbReference>
<evidence type="ECO:0000256" key="3">
    <source>
        <dbReference type="HAMAP-Rule" id="MF_00272"/>
    </source>
</evidence>
<evidence type="ECO:0000256" key="4">
    <source>
        <dbReference type="PIRSR" id="PIRSR617453-50"/>
    </source>
</evidence>
<dbReference type="PROSITE" id="PS50968">
    <property type="entry name" value="BIOTINYL_LIPOYL"/>
    <property type="match status" value="1"/>
</dbReference>
<dbReference type="HAMAP" id="MF_00272">
    <property type="entry name" value="GcvH"/>
    <property type="match status" value="1"/>
</dbReference>
<dbReference type="OrthoDB" id="9796712at2"/>
<dbReference type="GO" id="GO:0019464">
    <property type="term" value="P:glycine decarboxylation via glycine cleavage system"/>
    <property type="evidence" value="ECO:0007669"/>
    <property type="project" value="UniProtKB-UniRule"/>
</dbReference>
<evidence type="ECO:0000256" key="2">
    <source>
        <dbReference type="ARBA" id="ARBA00022823"/>
    </source>
</evidence>
<accession>A0A0F7K125</accession>
<feature type="modified residue" description="N6-lipoyllysine" evidence="3 4">
    <location>
        <position position="65"/>
    </location>
</feature>
<evidence type="ECO:0000259" key="5">
    <source>
        <dbReference type="PROSITE" id="PS50968"/>
    </source>
</evidence>
<comment type="cofactor">
    <cofactor evidence="3">
        <name>(R)-lipoate</name>
        <dbReference type="ChEBI" id="CHEBI:83088"/>
    </cofactor>
    <text evidence="3">Binds 1 lipoyl cofactor covalently.</text>
</comment>
<dbReference type="CDD" id="cd06848">
    <property type="entry name" value="GCS_H"/>
    <property type="match status" value="1"/>
</dbReference>
<evidence type="ECO:0000313" key="7">
    <source>
        <dbReference type="Proteomes" id="UP000034410"/>
    </source>
</evidence>
<dbReference type="SUPFAM" id="SSF51230">
    <property type="entry name" value="Single hybrid motif"/>
    <property type="match status" value="1"/>
</dbReference>
<comment type="subunit">
    <text evidence="3">The glycine cleavage system is composed of four proteins: P, T, L and H.</text>
</comment>
<gene>
    <name evidence="3" type="primary">gcvH</name>
    <name evidence="6" type="ORF">AAY24_13955</name>
</gene>
<dbReference type="InterPro" id="IPR003016">
    <property type="entry name" value="2-oxoA_DH_lipoyl-BS"/>
</dbReference>
<organism evidence="6 7">
    <name type="scientific">Sedimenticola thiotaurini</name>
    <dbReference type="NCBI Taxonomy" id="1543721"/>
    <lineage>
        <taxon>Bacteria</taxon>
        <taxon>Pseudomonadati</taxon>
        <taxon>Pseudomonadota</taxon>
        <taxon>Gammaproteobacteria</taxon>
        <taxon>Chromatiales</taxon>
        <taxon>Sedimenticolaceae</taxon>
        <taxon>Sedimenticola</taxon>
    </lineage>
</organism>
<dbReference type="PANTHER" id="PTHR11715">
    <property type="entry name" value="GLYCINE CLEAVAGE SYSTEM H PROTEIN"/>
    <property type="match status" value="1"/>
</dbReference>
<dbReference type="InterPro" id="IPR000089">
    <property type="entry name" value="Biotin_lipoyl"/>
</dbReference>
<dbReference type="Pfam" id="PF01597">
    <property type="entry name" value="GCV_H"/>
    <property type="match status" value="1"/>
</dbReference>
<evidence type="ECO:0000256" key="1">
    <source>
        <dbReference type="ARBA" id="ARBA00009249"/>
    </source>
</evidence>
<feature type="domain" description="Lipoyl-binding" evidence="5">
    <location>
        <begin position="24"/>
        <end position="106"/>
    </location>
</feature>
<dbReference type="RefSeq" id="WP_046860213.1">
    <property type="nucleotide sequence ID" value="NZ_CP011412.1"/>
</dbReference>
<dbReference type="PANTHER" id="PTHR11715:SF3">
    <property type="entry name" value="GLYCINE CLEAVAGE SYSTEM H PROTEIN-RELATED"/>
    <property type="match status" value="1"/>
</dbReference>
<keyword evidence="2 3" id="KW-0450">Lipoyl</keyword>
<comment type="similarity">
    <text evidence="1 3">Belongs to the GcvH family.</text>
</comment>
<dbReference type="Proteomes" id="UP000034410">
    <property type="component" value="Chromosome"/>
</dbReference>
<dbReference type="InterPro" id="IPR017453">
    <property type="entry name" value="GCV_H_sub"/>
</dbReference>
<dbReference type="NCBIfam" id="TIGR00527">
    <property type="entry name" value="gcvH"/>
    <property type="match status" value="1"/>
</dbReference>
<dbReference type="InterPro" id="IPR033753">
    <property type="entry name" value="GCV_H/Fam206"/>
</dbReference>
<dbReference type="AlphaFoldDB" id="A0A0F7K125"/>
<comment type="function">
    <text evidence="3">The glycine cleavage system catalyzes the degradation of glycine. The H protein shuttles the methylamine group of glycine from the P protein to the T protein.</text>
</comment>
<dbReference type="InterPro" id="IPR002930">
    <property type="entry name" value="GCV_H"/>
</dbReference>
<reference evidence="6 7" key="1">
    <citation type="journal article" date="2015" name="Genome Announc.">
        <title>Complete Genome Sequence of Sedimenticola thiotaurini Strain SIP-G1, a Polyphosphate- and Polyhydroxyalkanoate-Accumulating Sulfur-Oxidizing Gammaproteobacterium Isolated from Salt Marsh Sediments.</title>
        <authorList>
            <person name="Flood B.E."/>
            <person name="Jones D.S."/>
            <person name="Bailey J.V."/>
        </authorList>
    </citation>
    <scope>NUCLEOTIDE SEQUENCE [LARGE SCALE GENOMIC DNA]</scope>
    <source>
        <strain evidence="6 7">SIP-G1</strain>
    </source>
</reference>
<dbReference type="KEGG" id="seds:AAY24_13955"/>
<dbReference type="EMBL" id="CP011412">
    <property type="protein sequence ID" value="AKH21284.1"/>
    <property type="molecule type" value="Genomic_DNA"/>
</dbReference>
<name>A0A0F7K125_9GAMM</name>
<dbReference type="Gene3D" id="2.40.50.100">
    <property type="match status" value="1"/>
</dbReference>
<sequence length="131" mass="14099">MSNVPNDLKYAKSHEWVRDEEDGTVFVGITEHAQEMLGDLVFVELPELGATLEAGSECAVVESVKAASDVYSPVSGEVIAINEALADAPETVNQDAFGDGWLFQVKLSAPAELDELLDAEAYTEVMEAEAH</sequence>
<proteinExistence type="inferred from homology"/>
<keyword evidence="7" id="KW-1185">Reference proteome</keyword>
<dbReference type="GO" id="GO:0005960">
    <property type="term" value="C:glycine cleavage complex"/>
    <property type="evidence" value="ECO:0007669"/>
    <property type="project" value="InterPro"/>
</dbReference>
<dbReference type="PROSITE" id="PS00189">
    <property type="entry name" value="LIPOYL"/>
    <property type="match status" value="1"/>
</dbReference>